<name>A0ABX7N2A5_9BACT</name>
<dbReference type="Pfam" id="PF08308">
    <property type="entry name" value="PEGA"/>
    <property type="match status" value="1"/>
</dbReference>
<dbReference type="RefSeq" id="WP_206714569.1">
    <property type="nucleotide sequence ID" value="NZ_CP071091.1"/>
</dbReference>
<protein>
    <submittedName>
        <fullName evidence="3">PEGA domain-containing protein</fullName>
    </submittedName>
</protein>
<evidence type="ECO:0000259" key="2">
    <source>
        <dbReference type="Pfam" id="PF08308"/>
    </source>
</evidence>
<gene>
    <name evidence="3" type="ORF">JY572_31585</name>
</gene>
<dbReference type="InterPro" id="IPR013229">
    <property type="entry name" value="PEGA"/>
</dbReference>
<feature type="compositionally biased region" description="Low complexity" evidence="1">
    <location>
        <begin position="246"/>
        <end position="260"/>
    </location>
</feature>
<dbReference type="Proteomes" id="UP000663090">
    <property type="component" value="Chromosome"/>
</dbReference>
<keyword evidence="4" id="KW-1185">Reference proteome</keyword>
<evidence type="ECO:0000313" key="4">
    <source>
        <dbReference type="Proteomes" id="UP000663090"/>
    </source>
</evidence>
<dbReference type="EMBL" id="CP071091">
    <property type="protein sequence ID" value="QSQ12857.1"/>
    <property type="molecule type" value="Genomic_DNA"/>
</dbReference>
<sequence>MKQKTWIAVIVVGTLALNAMAYVVVRKRRAVAPVPSATAPLPATEVQAPPAVVQQPPAAPAVEDPNEGLSRARRAAGLAALEDRDYDTAVSEFTEALSLRKAPGGDLVDLLRIATDLQSRERSRTARADQAKPSREPPQRASLRTRAARVAAARVQAPKEEPAALPEEARGGLLLVTSTPPGLVVQVDGKAVDMTPARLPLRAGTYRVALVQGDRKLVEESVELGEDSVRSINRDVSDLLSPPPAVATRPTAPTSPAATAVPPPAPPVATPEPAPTPAHTETPVAAKVAATGRGELDISSPSLYGEVWVNNRPYGFPPLVAQNLPAGPARVEVRVNGEVKRRLSVEVEPGRRTAVRVR</sequence>
<proteinExistence type="predicted"/>
<feature type="region of interest" description="Disordered" evidence="1">
    <location>
        <begin position="119"/>
        <end position="144"/>
    </location>
</feature>
<organism evidence="3 4">
    <name type="scientific">Myxococcus landrumensis</name>
    <dbReference type="NCBI Taxonomy" id="2813577"/>
    <lineage>
        <taxon>Bacteria</taxon>
        <taxon>Pseudomonadati</taxon>
        <taxon>Myxococcota</taxon>
        <taxon>Myxococcia</taxon>
        <taxon>Myxococcales</taxon>
        <taxon>Cystobacterineae</taxon>
        <taxon>Myxococcaceae</taxon>
        <taxon>Myxococcus</taxon>
    </lineage>
</organism>
<accession>A0ABX7N2A5</accession>
<feature type="domain" description="PEGA" evidence="2">
    <location>
        <begin position="173"/>
        <end position="232"/>
    </location>
</feature>
<feature type="region of interest" description="Disordered" evidence="1">
    <location>
        <begin position="235"/>
        <end position="281"/>
    </location>
</feature>
<evidence type="ECO:0000313" key="3">
    <source>
        <dbReference type="EMBL" id="QSQ12857.1"/>
    </source>
</evidence>
<feature type="compositionally biased region" description="Pro residues" evidence="1">
    <location>
        <begin position="261"/>
        <end position="276"/>
    </location>
</feature>
<feature type="compositionally biased region" description="Basic and acidic residues" evidence="1">
    <location>
        <begin position="119"/>
        <end position="138"/>
    </location>
</feature>
<evidence type="ECO:0000256" key="1">
    <source>
        <dbReference type="SAM" id="MobiDB-lite"/>
    </source>
</evidence>
<reference evidence="3 4" key="1">
    <citation type="submission" date="2021-02" db="EMBL/GenBank/DDBJ databases">
        <title>De Novo genome assembly of isolated myxobacteria.</title>
        <authorList>
            <person name="Stevens D.C."/>
        </authorList>
    </citation>
    <scope>NUCLEOTIDE SEQUENCE [LARGE SCALE GENOMIC DNA]</scope>
    <source>
        <strain evidence="3 4">SCHIC003</strain>
    </source>
</reference>